<accession>A0ABR0CEA0</accession>
<feature type="region of interest" description="Disordered" evidence="1">
    <location>
        <begin position="1"/>
        <end position="21"/>
    </location>
</feature>
<feature type="compositionally biased region" description="Polar residues" evidence="1">
    <location>
        <begin position="190"/>
        <end position="203"/>
    </location>
</feature>
<dbReference type="Proteomes" id="UP001287286">
    <property type="component" value="Unassembled WGS sequence"/>
</dbReference>
<feature type="region of interest" description="Disordered" evidence="1">
    <location>
        <begin position="414"/>
        <end position="445"/>
    </location>
</feature>
<gene>
    <name evidence="2" type="ORF">Purlil1_1099</name>
</gene>
<evidence type="ECO:0000313" key="3">
    <source>
        <dbReference type="Proteomes" id="UP001287286"/>
    </source>
</evidence>
<evidence type="ECO:0000313" key="2">
    <source>
        <dbReference type="EMBL" id="KAK4094494.1"/>
    </source>
</evidence>
<proteinExistence type="predicted"/>
<feature type="compositionally biased region" description="Pro residues" evidence="1">
    <location>
        <begin position="174"/>
        <end position="188"/>
    </location>
</feature>
<sequence length="723" mass="78592">MRCPRSGSTPRPRPLNALRNPSCDQRLKPLTARPACTCSACLHERHTRDHEPSRVPAPHAVPSGRCRCDGLSRSSLGDALAAPVGWPALVMSSVERIDRLLRRSNALVIPKDQQRLLETEGSWTPKLRNAPDDLINVPDHVIKTVEQAYIRARQMGRHDEPNSNGNKRPSSADLPPPKRNPTPEPPAPTNGDQGSSPVASPKSQICDKSPSPCRDSARHSPAGAQPPTRRESPRQAPRMPPPAVPVPRPDIYDIPPDSSDNEDDLDVNVPQAGEQQDARVNMAATHRLLQATPYQDATADVIDTPPCAQPSHSIVPETLLKEPGPQPETVRHEDRQHRHKMYTLNSSPIKPLATAATSRRMATTKAFLGTVDVSSSYSTSSGSVVPATLASSTLNSVLASVESGDAIMGTNELEEADDSDSDAALPEHAPELPGAAASSQPEVSPPALQNINPFGKFSSTYPDYVTQYRGSLWSFIRALICLEYLKSERLIKESGYDEFIRAFSHGYLEYVARAGPGQEPLPAIEWFNMLPGRQLYSAMVVNAGNLDAIIKSFPHEVSRARRIIRGASEEAPPARNLKNTREPRTLSSKASEPRPEPSLIPSSEAMDVDLPDPVLGRRPRQLEEPPAPDSSEPPLRVASRSQAAGSEPAAEPATPGTAPSSRERAPRSSGYFARLNAKVSKSRQRASEERKARVQKHLRKEGSSRRSSISSSGRTKSLDKSKS</sequence>
<evidence type="ECO:0000256" key="1">
    <source>
        <dbReference type="SAM" id="MobiDB-lite"/>
    </source>
</evidence>
<feature type="region of interest" description="Disordered" evidence="1">
    <location>
        <begin position="317"/>
        <end position="336"/>
    </location>
</feature>
<feature type="compositionally biased region" description="Pro residues" evidence="1">
    <location>
        <begin position="238"/>
        <end position="248"/>
    </location>
</feature>
<dbReference type="EMBL" id="JAWRVI010000003">
    <property type="protein sequence ID" value="KAK4094494.1"/>
    <property type="molecule type" value="Genomic_DNA"/>
</dbReference>
<reference evidence="2 3" key="1">
    <citation type="journal article" date="2024" name="Microbiol. Resour. Announc.">
        <title>Genome annotations for the ascomycete fungi Trichoderma harzianum, Trichoderma aggressivum, and Purpureocillium lilacinum.</title>
        <authorList>
            <person name="Beijen E.P.W."/>
            <person name="Ohm R.A."/>
        </authorList>
    </citation>
    <scope>NUCLEOTIDE SEQUENCE [LARGE SCALE GENOMIC DNA]</scope>
    <source>
        <strain evidence="2 3">CBS 150709</strain>
    </source>
</reference>
<keyword evidence="3" id="KW-1185">Reference proteome</keyword>
<feature type="compositionally biased region" description="Low complexity" evidence="1">
    <location>
        <begin position="705"/>
        <end position="714"/>
    </location>
</feature>
<organism evidence="2 3">
    <name type="scientific">Purpureocillium lilacinum</name>
    <name type="common">Paecilomyces lilacinus</name>
    <dbReference type="NCBI Taxonomy" id="33203"/>
    <lineage>
        <taxon>Eukaryota</taxon>
        <taxon>Fungi</taxon>
        <taxon>Dikarya</taxon>
        <taxon>Ascomycota</taxon>
        <taxon>Pezizomycotina</taxon>
        <taxon>Sordariomycetes</taxon>
        <taxon>Hypocreomycetidae</taxon>
        <taxon>Hypocreales</taxon>
        <taxon>Ophiocordycipitaceae</taxon>
        <taxon>Purpureocillium</taxon>
    </lineage>
</organism>
<feature type="region of interest" description="Disordered" evidence="1">
    <location>
        <begin position="564"/>
        <end position="723"/>
    </location>
</feature>
<protein>
    <submittedName>
        <fullName evidence="2">Uncharacterized protein</fullName>
    </submittedName>
</protein>
<name>A0ABR0CEA0_PURLI</name>
<feature type="region of interest" description="Disordered" evidence="1">
    <location>
        <begin position="155"/>
        <end position="267"/>
    </location>
</feature>
<comment type="caution">
    <text evidence="2">The sequence shown here is derived from an EMBL/GenBank/DDBJ whole genome shotgun (WGS) entry which is preliminary data.</text>
</comment>
<feature type="compositionally biased region" description="Low complexity" evidence="1">
    <location>
        <begin position="643"/>
        <end position="660"/>
    </location>
</feature>